<feature type="region of interest" description="Disordered" evidence="1">
    <location>
        <begin position="214"/>
        <end position="238"/>
    </location>
</feature>
<proteinExistence type="predicted"/>
<feature type="compositionally biased region" description="Acidic residues" evidence="1">
    <location>
        <begin position="341"/>
        <end position="351"/>
    </location>
</feature>
<gene>
    <name evidence="2" type="ORF">D9613_008996</name>
</gene>
<evidence type="ECO:0000313" key="2">
    <source>
        <dbReference type="EMBL" id="KAF4622428.1"/>
    </source>
</evidence>
<feature type="compositionally biased region" description="Acidic residues" evidence="1">
    <location>
        <begin position="309"/>
        <end position="321"/>
    </location>
</feature>
<evidence type="ECO:0000313" key="3">
    <source>
        <dbReference type="Proteomes" id="UP000521872"/>
    </source>
</evidence>
<dbReference type="Proteomes" id="UP000521872">
    <property type="component" value="Unassembled WGS sequence"/>
</dbReference>
<keyword evidence="3" id="KW-1185">Reference proteome</keyword>
<feature type="compositionally biased region" description="Basic and acidic residues" evidence="1">
    <location>
        <begin position="356"/>
        <end position="375"/>
    </location>
</feature>
<feature type="compositionally biased region" description="Basic and acidic residues" evidence="1">
    <location>
        <begin position="221"/>
        <end position="238"/>
    </location>
</feature>
<reference evidence="2 3" key="1">
    <citation type="submission" date="2019-12" db="EMBL/GenBank/DDBJ databases">
        <authorList>
            <person name="Floudas D."/>
            <person name="Bentzer J."/>
            <person name="Ahren D."/>
            <person name="Johansson T."/>
            <person name="Persson P."/>
            <person name="Tunlid A."/>
        </authorList>
    </citation>
    <scope>NUCLEOTIDE SEQUENCE [LARGE SCALE GENOMIC DNA]</scope>
    <source>
        <strain evidence="2 3">CBS 102.39</strain>
    </source>
</reference>
<sequence>MKPYENYILPGLEGDEGQKRLKSLITALTVAHSGRANPRRLEDPSYAFWGMIFDLIVSDLAPEVISCAQFRVYPSQAQEIDLDVSNQTVHGREGAESIPDFVHLAAVVSERKQRGQAPVKSWPELERWDLLTISRFGLLTIGEIKRPAPRHHADRKAYQEDLLLLQQKSRHQAEAQAKTALNDGRYKLEGSEVVLIAGTGDWWSFRYFKPGQEKLPSSPPLRKDRDMSKRSGPHARSETFKRYMDIDSAYMELPVADINDAEPPEGEWSGLMRFGTPASNQRLFVVHRKIKLLKDALTVINEPVTDTESQAEEDTVDDGDDIREYEHVDDYEYPGGLGSDPSDDEDLDNDPLDCFFEPHWEAKHPVVERMAREKDSEDESNESGDKREGSEDKSGGSEDETREESPDELDTLSRA</sequence>
<feature type="region of interest" description="Disordered" evidence="1">
    <location>
        <begin position="304"/>
        <end position="415"/>
    </location>
</feature>
<feature type="compositionally biased region" description="Acidic residues" evidence="1">
    <location>
        <begin position="397"/>
        <end position="415"/>
    </location>
</feature>
<evidence type="ECO:0000256" key="1">
    <source>
        <dbReference type="SAM" id="MobiDB-lite"/>
    </source>
</evidence>
<name>A0A8H4R4T6_9AGAR</name>
<dbReference type="AlphaFoldDB" id="A0A8H4R4T6"/>
<accession>A0A8H4R4T6</accession>
<protein>
    <submittedName>
        <fullName evidence="2">Uncharacterized protein</fullName>
    </submittedName>
</protein>
<dbReference type="EMBL" id="JAACJL010000002">
    <property type="protein sequence ID" value="KAF4622428.1"/>
    <property type="molecule type" value="Genomic_DNA"/>
</dbReference>
<organism evidence="2 3">
    <name type="scientific">Agrocybe pediades</name>
    <dbReference type="NCBI Taxonomy" id="84607"/>
    <lineage>
        <taxon>Eukaryota</taxon>
        <taxon>Fungi</taxon>
        <taxon>Dikarya</taxon>
        <taxon>Basidiomycota</taxon>
        <taxon>Agaricomycotina</taxon>
        <taxon>Agaricomycetes</taxon>
        <taxon>Agaricomycetidae</taxon>
        <taxon>Agaricales</taxon>
        <taxon>Agaricineae</taxon>
        <taxon>Strophariaceae</taxon>
        <taxon>Agrocybe</taxon>
    </lineage>
</organism>
<comment type="caution">
    <text evidence="2">The sequence shown here is derived from an EMBL/GenBank/DDBJ whole genome shotgun (WGS) entry which is preliminary data.</text>
</comment>
<feature type="compositionally biased region" description="Basic and acidic residues" evidence="1">
    <location>
        <begin position="383"/>
        <end position="396"/>
    </location>
</feature>